<evidence type="ECO:0000313" key="8">
    <source>
        <dbReference type="Proteomes" id="UP000198393"/>
    </source>
</evidence>
<feature type="transmembrane region" description="Helical" evidence="5">
    <location>
        <begin position="334"/>
        <end position="354"/>
    </location>
</feature>
<reference evidence="7 8" key="1">
    <citation type="submission" date="2017-06" db="EMBL/GenBank/DDBJ databases">
        <authorList>
            <person name="Kim H.J."/>
            <person name="Triplett B.A."/>
        </authorList>
    </citation>
    <scope>NUCLEOTIDE SEQUENCE [LARGE SCALE GENOMIC DNA]</scope>
    <source>
        <strain evidence="7 8">DSM 19307</strain>
    </source>
</reference>
<dbReference type="InterPro" id="IPR007016">
    <property type="entry name" value="O-antigen_ligase-rel_domated"/>
</dbReference>
<evidence type="ECO:0000256" key="4">
    <source>
        <dbReference type="ARBA" id="ARBA00023136"/>
    </source>
</evidence>
<dbReference type="Pfam" id="PF04932">
    <property type="entry name" value="Wzy_C"/>
    <property type="match status" value="1"/>
</dbReference>
<keyword evidence="4 5" id="KW-0472">Membrane</keyword>
<evidence type="ECO:0000256" key="5">
    <source>
        <dbReference type="SAM" id="Phobius"/>
    </source>
</evidence>
<feature type="transmembrane region" description="Helical" evidence="5">
    <location>
        <begin position="366"/>
        <end position="386"/>
    </location>
</feature>
<feature type="transmembrane region" description="Helical" evidence="5">
    <location>
        <begin position="166"/>
        <end position="185"/>
    </location>
</feature>
<feature type="transmembrane region" description="Helical" evidence="5">
    <location>
        <begin position="134"/>
        <end position="154"/>
    </location>
</feature>
<evidence type="ECO:0000313" key="7">
    <source>
        <dbReference type="EMBL" id="SNS56451.1"/>
    </source>
</evidence>
<evidence type="ECO:0000256" key="2">
    <source>
        <dbReference type="ARBA" id="ARBA00022692"/>
    </source>
</evidence>
<keyword evidence="3 5" id="KW-1133">Transmembrane helix</keyword>
<keyword evidence="8" id="KW-1185">Reference proteome</keyword>
<evidence type="ECO:0000256" key="1">
    <source>
        <dbReference type="ARBA" id="ARBA00004141"/>
    </source>
</evidence>
<comment type="subcellular location">
    <subcellularLocation>
        <location evidence="1">Membrane</location>
        <topology evidence="1">Multi-pass membrane protein</topology>
    </subcellularLocation>
</comment>
<feature type="transmembrane region" description="Helical" evidence="5">
    <location>
        <begin position="214"/>
        <end position="233"/>
    </location>
</feature>
<protein>
    <recommendedName>
        <fullName evidence="6">O-antigen ligase-related domain-containing protein</fullName>
    </recommendedName>
</protein>
<feature type="transmembrane region" description="Helical" evidence="5">
    <location>
        <begin position="49"/>
        <end position="66"/>
    </location>
</feature>
<dbReference type="Proteomes" id="UP000198393">
    <property type="component" value="Unassembled WGS sequence"/>
</dbReference>
<evidence type="ECO:0000259" key="6">
    <source>
        <dbReference type="Pfam" id="PF04932"/>
    </source>
</evidence>
<dbReference type="PANTHER" id="PTHR37422">
    <property type="entry name" value="TEICHURONIC ACID BIOSYNTHESIS PROTEIN TUAE"/>
    <property type="match status" value="1"/>
</dbReference>
<feature type="transmembrane region" description="Helical" evidence="5">
    <location>
        <begin position="392"/>
        <end position="410"/>
    </location>
</feature>
<feature type="transmembrane region" description="Helical" evidence="5">
    <location>
        <begin position="21"/>
        <end position="37"/>
    </location>
</feature>
<feature type="domain" description="O-antigen ligase-related" evidence="6">
    <location>
        <begin position="203"/>
        <end position="349"/>
    </location>
</feature>
<feature type="transmembrane region" description="Helical" evidence="5">
    <location>
        <begin position="240"/>
        <end position="263"/>
    </location>
</feature>
<evidence type="ECO:0000256" key="3">
    <source>
        <dbReference type="ARBA" id="ARBA00022989"/>
    </source>
</evidence>
<organism evidence="7 8">
    <name type="scientific">Ekhidna lutea</name>
    <dbReference type="NCBI Taxonomy" id="447679"/>
    <lineage>
        <taxon>Bacteria</taxon>
        <taxon>Pseudomonadati</taxon>
        <taxon>Bacteroidota</taxon>
        <taxon>Cytophagia</taxon>
        <taxon>Cytophagales</taxon>
        <taxon>Reichenbachiellaceae</taxon>
        <taxon>Ekhidna</taxon>
    </lineage>
</organism>
<feature type="transmembrane region" description="Helical" evidence="5">
    <location>
        <begin position="71"/>
        <end position="90"/>
    </location>
</feature>
<keyword evidence="2 5" id="KW-0812">Transmembrane</keyword>
<sequence length="420" mass="48756">MDSSISNSNYGLLTRVVSRKIRISTFLYYLIIFASLGDKILRPSEDSKLTLFRLLVPVMILLLIYVKPIRIYNFIILSITLLFYSIFASYTSPYKTYDITAYLNFLMLIPYWWICIDLKSYFKQGDFLYNLVRGIVYGTLLLSVIQYMFGGVYFNTQNRLPEVNIYFNNGNELGMFLSGFVPLYFFLERKSLLKWVVITLIIFLSWHNHARGTFVSALLFLFMYYNVVFFLRYKIFYMTLLIVSSTVLISILSSIQVFGITLIDFLVDPIVHIFTLDPIEPNIGSINNRANNIIFALQEFIDSYFIGIGPDNSRAMVQSHIVLKSHSTQSMHNMVIQIICEWGVVGILFMGYFLRSILTRIQNYSLANVLIILSIFSSILLTSSISSGPFVNYAYLLTFYTTILYIPEILNHFNKQFERD</sequence>
<dbReference type="AlphaFoldDB" id="A0A239FI78"/>
<dbReference type="InterPro" id="IPR051533">
    <property type="entry name" value="WaaL-like"/>
</dbReference>
<gene>
    <name evidence="7" type="ORF">SAMN05421640_0678</name>
</gene>
<proteinExistence type="predicted"/>
<name>A0A239FI78_EKHLU</name>
<dbReference type="GO" id="GO:0016020">
    <property type="term" value="C:membrane"/>
    <property type="evidence" value="ECO:0007669"/>
    <property type="project" value="UniProtKB-SubCell"/>
</dbReference>
<feature type="transmembrane region" description="Helical" evidence="5">
    <location>
        <begin position="192"/>
        <end position="208"/>
    </location>
</feature>
<accession>A0A239FI78</accession>
<feature type="transmembrane region" description="Helical" evidence="5">
    <location>
        <begin position="102"/>
        <end position="122"/>
    </location>
</feature>
<dbReference type="EMBL" id="FZPD01000001">
    <property type="protein sequence ID" value="SNS56451.1"/>
    <property type="molecule type" value="Genomic_DNA"/>
</dbReference>
<dbReference type="PANTHER" id="PTHR37422:SF13">
    <property type="entry name" value="LIPOPOLYSACCHARIDE BIOSYNTHESIS PROTEIN PA4999-RELATED"/>
    <property type="match status" value="1"/>
</dbReference>